<dbReference type="Proteomes" id="UP001152797">
    <property type="component" value="Unassembled WGS sequence"/>
</dbReference>
<dbReference type="OrthoDB" id="10250320at2759"/>
<reference evidence="1" key="1">
    <citation type="submission" date="2022-10" db="EMBL/GenBank/DDBJ databases">
        <authorList>
            <person name="Chen Y."/>
            <person name="Dougan E. K."/>
            <person name="Chan C."/>
            <person name="Rhodes N."/>
            <person name="Thang M."/>
        </authorList>
    </citation>
    <scope>NUCLEOTIDE SEQUENCE</scope>
</reference>
<sequence>MVQGGPCIGPQVVGGLGFDPKQNYAFAPTMRSTIHTTKPCVQPPAPAVGMARMAQVPQQLTPPGPQGHHFAQALHARGRSASPAYTGGAPHGYITAQRHPQVMYVTR</sequence>
<dbReference type="EMBL" id="CAMXCT020002910">
    <property type="protein sequence ID" value="CAL1154672.1"/>
    <property type="molecule type" value="Genomic_DNA"/>
</dbReference>
<dbReference type="AlphaFoldDB" id="A0A9P1CZ41"/>
<name>A0A9P1CZ41_9DINO</name>
<evidence type="ECO:0000313" key="4">
    <source>
        <dbReference type="Proteomes" id="UP001152797"/>
    </source>
</evidence>
<organism evidence="1">
    <name type="scientific">Cladocopium goreaui</name>
    <dbReference type="NCBI Taxonomy" id="2562237"/>
    <lineage>
        <taxon>Eukaryota</taxon>
        <taxon>Sar</taxon>
        <taxon>Alveolata</taxon>
        <taxon>Dinophyceae</taxon>
        <taxon>Suessiales</taxon>
        <taxon>Symbiodiniaceae</taxon>
        <taxon>Cladocopium</taxon>
    </lineage>
</organism>
<protein>
    <submittedName>
        <fullName evidence="3">Polypeptide N-acetylgalactosaminyltransferase 4</fullName>
    </submittedName>
</protein>
<dbReference type="EMBL" id="CAMXCT030002910">
    <property type="protein sequence ID" value="CAL4788609.1"/>
    <property type="molecule type" value="Genomic_DNA"/>
</dbReference>
<comment type="caution">
    <text evidence="1">The sequence shown here is derived from an EMBL/GenBank/DDBJ whole genome shotgun (WGS) entry which is preliminary data.</text>
</comment>
<reference evidence="2" key="2">
    <citation type="submission" date="2024-04" db="EMBL/GenBank/DDBJ databases">
        <authorList>
            <person name="Chen Y."/>
            <person name="Shah S."/>
            <person name="Dougan E. K."/>
            <person name="Thang M."/>
            <person name="Chan C."/>
        </authorList>
    </citation>
    <scope>NUCLEOTIDE SEQUENCE [LARGE SCALE GENOMIC DNA]</scope>
</reference>
<evidence type="ECO:0000313" key="2">
    <source>
        <dbReference type="EMBL" id="CAL1154672.1"/>
    </source>
</evidence>
<accession>A0A9P1CZ41</accession>
<evidence type="ECO:0000313" key="3">
    <source>
        <dbReference type="EMBL" id="CAL4788609.1"/>
    </source>
</evidence>
<dbReference type="EMBL" id="CAMXCT010002910">
    <property type="protein sequence ID" value="CAI4001297.1"/>
    <property type="molecule type" value="Genomic_DNA"/>
</dbReference>
<evidence type="ECO:0000313" key="1">
    <source>
        <dbReference type="EMBL" id="CAI4001297.1"/>
    </source>
</evidence>
<keyword evidence="4" id="KW-1185">Reference proteome</keyword>
<gene>
    <name evidence="1" type="ORF">C1SCF055_LOCUS27351</name>
</gene>
<proteinExistence type="predicted"/>